<dbReference type="Proteomes" id="UP001170310">
    <property type="component" value="Unassembled WGS sequence"/>
</dbReference>
<feature type="non-terminal residue" evidence="1">
    <location>
        <position position="86"/>
    </location>
</feature>
<dbReference type="EMBL" id="JAUOQO010000500">
    <property type="protein sequence ID" value="MDO6575316.1"/>
    <property type="molecule type" value="Genomic_DNA"/>
</dbReference>
<accession>A0AAW7YSY4</accession>
<evidence type="ECO:0000313" key="2">
    <source>
        <dbReference type="Proteomes" id="UP001170310"/>
    </source>
</evidence>
<proteinExistence type="predicted"/>
<keyword evidence="2" id="KW-1185">Reference proteome</keyword>
<gene>
    <name evidence="1" type="ORF">Q4528_14465</name>
</gene>
<sequence>LQGNSYYSWISASEANDELFFTRVGANDPQYNLRSETSLILRRQAKSTVFANVLETHGYFNEAVEASTNARGKVTEVKVLASNEIG</sequence>
<protein>
    <submittedName>
        <fullName evidence="1">Uncharacterized protein</fullName>
    </submittedName>
</protein>
<dbReference type="Gene3D" id="2.70.98.70">
    <property type="match status" value="1"/>
</dbReference>
<organism evidence="1 2">
    <name type="scientific">Staphylococcus pasteuri_A</name>
    <dbReference type="NCBI Taxonomy" id="3062664"/>
    <lineage>
        <taxon>Bacteria</taxon>
        <taxon>Bacillati</taxon>
        <taxon>Bacillota</taxon>
        <taxon>Bacilli</taxon>
        <taxon>Bacillales</taxon>
        <taxon>Staphylococcaceae</taxon>
        <taxon>Staphylococcus</taxon>
    </lineage>
</organism>
<comment type="caution">
    <text evidence="1">The sequence shown here is derived from an EMBL/GenBank/DDBJ whole genome shotgun (WGS) entry which is preliminary data.</text>
</comment>
<reference evidence="1" key="1">
    <citation type="submission" date="2023-07" db="EMBL/GenBank/DDBJ databases">
        <title>Genome content predicts the carbon catabolic preferences of heterotrophic bacteria.</title>
        <authorList>
            <person name="Gralka M."/>
        </authorList>
    </citation>
    <scope>NUCLEOTIDE SEQUENCE</scope>
    <source>
        <strain evidence="1">E2R20</strain>
    </source>
</reference>
<dbReference type="AlphaFoldDB" id="A0AAW7YSY4"/>
<feature type="non-terminal residue" evidence="1">
    <location>
        <position position="1"/>
    </location>
</feature>
<evidence type="ECO:0000313" key="1">
    <source>
        <dbReference type="EMBL" id="MDO6575316.1"/>
    </source>
</evidence>
<name>A0AAW7YSY4_9STAP</name>